<evidence type="ECO:0000313" key="1">
    <source>
        <dbReference type="EMBL" id="EMC94803.1"/>
    </source>
</evidence>
<dbReference type="AlphaFoldDB" id="M2MTE1"/>
<evidence type="ECO:0000313" key="2">
    <source>
        <dbReference type="Proteomes" id="UP000011761"/>
    </source>
</evidence>
<dbReference type="Proteomes" id="UP000011761">
    <property type="component" value="Unassembled WGS sequence"/>
</dbReference>
<protein>
    <submittedName>
        <fullName evidence="1">Uncharacterized protein</fullName>
    </submittedName>
</protein>
<dbReference type="KEGG" id="bcom:BAUCODRAFT_562568"/>
<name>M2MTE1_BAUPA</name>
<keyword evidence="2" id="KW-1185">Reference proteome</keyword>
<sequence length="84" mass="9480">MCHLLRWVAHEEVSCCIGHTVSQDVAEARRALITSTRSRSRASSECNNILTSNSIVVPAVDSINMVFNRQEACRRWECAKYSHS</sequence>
<reference evidence="1 2" key="1">
    <citation type="journal article" date="2012" name="PLoS Pathog.">
        <title>Diverse lifestyles and strategies of plant pathogenesis encoded in the genomes of eighteen Dothideomycetes fungi.</title>
        <authorList>
            <person name="Ohm R.A."/>
            <person name="Feau N."/>
            <person name="Henrissat B."/>
            <person name="Schoch C.L."/>
            <person name="Horwitz B.A."/>
            <person name="Barry K.W."/>
            <person name="Condon B.J."/>
            <person name="Copeland A.C."/>
            <person name="Dhillon B."/>
            <person name="Glaser F."/>
            <person name="Hesse C.N."/>
            <person name="Kosti I."/>
            <person name="LaButti K."/>
            <person name="Lindquist E.A."/>
            <person name="Lucas S."/>
            <person name="Salamov A.A."/>
            <person name="Bradshaw R.E."/>
            <person name="Ciuffetti L."/>
            <person name="Hamelin R.C."/>
            <person name="Kema G.H.J."/>
            <person name="Lawrence C."/>
            <person name="Scott J.A."/>
            <person name="Spatafora J.W."/>
            <person name="Turgeon B.G."/>
            <person name="de Wit P.J.G.M."/>
            <person name="Zhong S."/>
            <person name="Goodwin S.B."/>
            <person name="Grigoriev I.V."/>
        </authorList>
    </citation>
    <scope>NUCLEOTIDE SEQUENCE [LARGE SCALE GENOMIC DNA]</scope>
    <source>
        <strain evidence="1 2">UAMH 10762</strain>
    </source>
</reference>
<dbReference type="HOGENOM" id="CLU_2527111_0_0_1"/>
<accession>M2MTE1</accession>
<proteinExistence type="predicted"/>
<dbReference type="EMBL" id="KB445558">
    <property type="protein sequence ID" value="EMC94803.1"/>
    <property type="molecule type" value="Genomic_DNA"/>
</dbReference>
<dbReference type="RefSeq" id="XP_007678497.1">
    <property type="nucleotide sequence ID" value="XM_007680307.1"/>
</dbReference>
<dbReference type="GeneID" id="19115517"/>
<organism evidence="1 2">
    <name type="scientific">Baudoinia panamericana (strain UAMH 10762)</name>
    <name type="common">Angels' share fungus</name>
    <name type="synonym">Baudoinia compniacensis (strain UAMH 10762)</name>
    <dbReference type="NCBI Taxonomy" id="717646"/>
    <lineage>
        <taxon>Eukaryota</taxon>
        <taxon>Fungi</taxon>
        <taxon>Dikarya</taxon>
        <taxon>Ascomycota</taxon>
        <taxon>Pezizomycotina</taxon>
        <taxon>Dothideomycetes</taxon>
        <taxon>Dothideomycetidae</taxon>
        <taxon>Mycosphaerellales</taxon>
        <taxon>Teratosphaeriaceae</taxon>
        <taxon>Baudoinia</taxon>
    </lineage>
</organism>
<gene>
    <name evidence="1" type="ORF">BAUCODRAFT_562568</name>
</gene>